<evidence type="ECO:0000313" key="2">
    <source>
        <dbReference type="EMBL" id="MFC5521480.1"/>
    </source>
</evidence>
<evidence type="ECO:0000313" key="3">
    <source>
        <dbReference type="Proteomes" id="UP001596084"/>
    </source>
</evidence>
<dbReference type="InterPro" id="IPR012902">
    <property type="entry name" value="N_methyl_site"/>
</dbReference>
<organism evidence="2 3">
    <name type="scientific">Polaromonas jejuensis</name>
    <dbReference type="NCBI Taxonomy" id="457502"/>
    <lineage>
        <taxon>Bacteria</taxon>
        <taxon>Pseudomonadati</taxon>
        <taxon>Pseudomonadota</taxon>
        <taxon>Betaproteobacteria</taxon>
        <taxon>Burkholderiales</taxon>
        <taxon>Comamonadaceae</taxon>
        <taxon>Polaromonas</taxon>
    </lineage>
</organism>
<keyword evidence="3" id="KW-1185">Reference proteome</keyword>
<dbReference type="RefSeq" id="WP_068834493.1">
    <property type="nucleotide sequence ID" value="NZ_JBHSMX010000016.1"/>
</dbReference>
<keyword evidence="1" id="KW-0472">Membrane</keyword>
<keyword evidence="1" id="KW-0812">Transmembrane</keyword>
<dbReference type="Pfam" id="PF16074">
    <property type="entry name" value="PilW"/>
    <property type="match status" value="1"/>
</dbReference>
<dbReference type="InterPro" id="IPR032092">
    <property type="entry name" value="PilW"/>
</dbReference>
<protein>
    <submittedName>
        <fullName evidence="2">PilW family protein</fullName>
    </submittedName>
</protein>
<proteinExistence type="predicted"/>
<dbReference type="EMBL" id="JBHSMX010000016">
    <property type="protein sequence ID" value="MFC5521480.1"/>
    <property type="molecule type" value="Genomic_DNA"/>
</dbReference>
<dbReference type="Proteomes" id="UP001596084">
    <property type="component" value="Unassembled WGS sequence"/>
</dbReference>
<feature type="transmembrane region" description="Helical" evidence="1">
    <location>
        <begin position="12"/>
        <end position="38"/>
    </location>
</feature>
<gene>
    <name evidence="2" type="ORF">ACFPP7_11190</name>
</gene>
<reference evidence="3" key="1">
    <citation type="journal article" date="2019" name="Int. J. Syst. Evol. Microbiol.">
        <title>The Global Catalogue of Microorganisms (GCM) 10K type strain sequencing project: providing services to taxonomists for standard genome sequencing and annotation.</title>
        <authorList>
            <consortium name="The Broad Institute Genomics Platform"/>
            <consortium name="The Broad Institute Genome Sequencing Center for Infectious Disease"/>
            <person name="Wu L."/>
            <person name="Ma J."/>
        </authorList>
    </citation>
    <scope>NUCLEOTIDE SEQUENCE [LARGE SCALE GENOMIC DNA]</scope>
    <source>
        <strain evidence="3">CGMCC 4.7277</strain>
    </source>
</reference>
<evidence type="ECO:0000256" key="1">
    <source>
        <dbReference type="SAM" id="Phobius"/>
    </source>
</evidence>
<accession>A0ABW0QA34</accession>
<sequence length="345" mass="36232">MLPIVNPTRQRLRGFSLVELMVALAIGLFGVIIIMQVFSLSEQNKLTTTSDGDAMSEGVVALYAVQRDIRMGGYGVADTKVVGCDLLLRTGVTLPALAPVTINHASITGQDANTDTLLVLYGNSNGSPQGDAIIAAGNVVQTPTAFAANDQVVEAPPAHGATCSLTLDQVASVAGSVTLKSAAVMTAGDTLFNLGQTIKVVAYAIRNGNLTMCDYTINDCGSAANNNTAAVWVPIANNIVSLRAQYGRKTTAPFVAVDVYDRSTPNTACLWSRTSAVRMALVARSAQSAAAATLVAPVWEGTFLPNSTTLDDPVVLSGNATWKNYRYKVFQTVVPVRNVAWMAGC</sequence>
<keyword evidence="1" id="KW-1133">Transmembrane helix</keyword>
<dbReference type="NCBIfam" id="TIGR02532">
    <property type="entry name" value="IV_pilin_GFxxxE"/>
    <property type="match status" value="1"/>
</dbReference>
<dbReference type="Pfam" id="PF07963">
    <property type="entry name" value="N_methyl"/>
    <property type="match status" value="1"/>
</dbReference>
<comment type="caution">
    <text evidence="2">The sequence shown here is derived from an EMBL/GenBank/DDBJ whole genome shotgun (WGS) entry which is preliminary data.</text>
</comment>
<name>A0ABW0QA34_9BURK</name>